<dbReference type="InterPro" id="IPR038770">
    <property type="entry name" value="Na+/solute_symporter_sf"/>
</dbReference>
<dbReference type="PROSITE" id="PS51202">
    <property type="entry name" value="RCK_C"/>
    <property type="match status" value="1"/>
</dbReference>
<feature type="transmembrane region" description="Helical" evidence="10">
    <location>
        <begin position="124"/>
        <end position="146"/>
    </location>
</feature>
<keyword evidence="8" id="KW-0406">Ion transport</keyword>
<gene>
    <name evidence="12" type="ORF">F2Z25_08385</name>
</gene>
<evidence type="ECO:0000256" key="1">
    <source>
        <dbReference type="ARBA" id="ARBA00004651"/>
    </source>
</evidence>
<feature type="domain" description="RCK C-terminal" evidence="11">
    <location>
        <begin position="409"/>
        <end position="488"/>
    </location>
</feature>
<proteinExistence type="predicted"/>
<dbReference type="AlphaFoldDB" id="A0A5M5XAY5"/>
<evidence type="ECO:0000256" key="9">
    <source>
        <dbReference type="ARBA" id="ARBA00023136"/>
    </source>
</evidence>
<dbReference type="InterPro" id="IPR006037">
    <property type="entry name" value="RCK_C"/>
</dbReference>
<keyword evidence="4" id="KW-1003">Cell membrane</keyword>
<keyword evidence="5" id="KW-0633">Potassium transport</keyword>
<evidence type="ECO:0000313" key="13">
    <source>
        <dbReference type="Proteomes" id="UP000429838"/>
    </source>
</evidence>
<dbReference type="GO" id="GO:0008324">
    <property type="term" value="F:monoatomic cation transmembrane transporter activity"/>
    <property type="evidence" value="ECO:0007669"/>
    <property type="project" value="InterPro"/>
</dbReference>
<keyword evidence="9 10" id="KW-0472">Membrane</keyword>
<feature type="transmembrane region" description="Helical" evidence="10">
    <location>
        <begin position="374"/>
        <end position="397"/>
    </location>
</feature>
<comment type="subcellular location">
    <subcellularLocation>
        <location evidence="1">Cell membrane</location>
        <topology evidence="1">Multi-pass membrane protein</topology>
    </subcellularLocation>
</comment>
<evidence type="ECO:0000256" key="3">
    <source>
        <dbReference type="ARBA" id="ARBA00022449"/>
    </source>
</evidence>
<comment type="caution">
    <text evidence="12">The sequence shown here is derived from an EMBL/GenBank/DDBJ whole genome shotgun (WGS) entry which is preliminary data.</text>
</comment>
<dbReference type="GO" id="GO:0015297">
    <property type="term" value="F:antiporter activity"/>
    <property type="evidence" value="ECO:0007669"/>
    <property type="project" value="UniProtKB-KW"/>
</dbReference>
<dbReference type="NCBIfam" id="NF003716">
    <property type="entry name" value="PRK05326.1-3"/>
    <property type="match status" value="1"/>
</dbReference>
<reference evidence="12 13" key="1">
    <citation type="journal article" date="2019" name="Nat. Med.">
        <title>A library of human gut bacterial isolates paired with longitudinal multiomics data enables mechanistic microbiome research.</title>
        <authorList>
            <person name="Poyet M."/>
            <person name="Groussin M."/>
            <person name="Gibbons S.M."/>
            <person name="Avila-Pacheco J."/>
            <person name="Jiang X."/>
            <person name="Kearney S.M."/>
            <person name="Perrotta A.R."/>
            <person name="Berdy B."/>
            <person name="Zhao S."/>
            <person name="Lieberman T.D."/>
            <person name="Swanson P.K."/>
            <person name="Smith M."/>
            <person name="Roesemann S."/>
            <person name="Alexander J.E."/>
            <person name="Rich S.A."/>
            <person name="Livny J."/>
            <person name="Vlamakis H."/>
            <person name="Clish C."/>
            <person name="Bullock K."/>
            <person name="Deik A."/>
            <person name="Scott J."/>
            <person name="Pierce K.A."/>
            <person name="Xavier R.J."/>
            <person name="Alm E.J."/>
        </authorList>
    </citation>
    <scope>NUCLEOTIDE SEQUENCE [LARGE SCALE GENOMIC DNA]</scope>
    <source>
        <strain evidence="12 13">BIOML-A1</strain>
    </source>
</reference>
<keyword evidence="5" id="KW-0630">Potassium</keyword>
<dbReference type="GO" id="GO:0006813">
    <property type="term" value="P:potassium ion transport"/>
    <property type="evidence" value="ECO:0007669"/>
    <property type="project" value="UniProtKB-KW"/>
</dbReference>
<keyword evidence="2" id="KW-0813">Transport</keyword>
<evidence type="ECO:0000256" key="4">
    <source>
        <dbReference type="ARBA" id="ARBA00022475"/>
    </source>
</evidence>
<evidence type="ECO:0000256" key="6">
    <source>
        <dbReference type="ARBA" id="ARBA00022692"/>
    </source>
</evidence>
<dbReference type="SUPFAM" id="SSF116726">
    <property type="entry name" value="TrkA C-terminal domain-like"/>
    <property type="match status" value="1"/>
</dbReference>
<dbReference type="Gene3D" id="3.30.70.1450">
    <property type="entry name" value="Regulator of K+ conductance, C-terminal domain"/>
    <property type="match status" value="1"/>
</dbReference>
<feature type="transmembrane region" description="Helical" evidence="10">
    <location>
        <begin position="280"/>
        <end position="299"/>
    </location>
</feature>
<keyword evidence="6 10" id="KW-0812">Transmembrane</keyword>
<dbReference type="PANTHER" id="PTHR32507">
    <property type="entry name" value="NA(+)/H(+) ANTIPORTER 1"/>
    <property type="match status" value="1"/>
</dbReference>
<evidence type="ECO:0000256" key="5">
    <source>
        <dbReference type="ARBA" id="ARBA00022538"/>
    </source>
</evidence>
<dbReference type="Gene3D" id="1.20.1530.20">
    <property type="match status" value="1"/>
</dbReference>
<sequence length="488" mass="53655">MIFTAENILLIGSILLFVSIVVGKTGYRFGVPALLLFLLVGMLFGSDGLGLQFHNAKIAQFIGMVALSVILFSGGMDTKFKEIRPILSPGIVLSTVGVFLTALFTGLFIWYLSGMSWTNIHFPLITSLLLASTMSSTDSASVFAILRSQKMNLKHNLRPMLELESGSNDPMAYMLTIVLIQFIQSDGMGTGNIIGSFIIQFLVGAAAGYILGKLAILILNKINIDNQSLYPILLLSFVFFTFAITDLLRGNGYLAVYIAGMMVGNHKITFRKEIATFMDGLTWLFQIIMFLMLGLLVNPHEMIEVAVVALLIGVFMIVIGRPLSVFLCLLPFRKITLKSRLFVSWVGLRGAVPIIFATYPVVANVEGSNMIFNIVFFITIVSLIVQGTSVSSVARLLHLSTPLEKTGNDFGVELPEEIDTDLSDMTITMEMLNEADTLKDMNLPKGTLVMIVKRGDEFLIPNGTLKLHVGDKLLLISEKNKQETVKNE</sequence>
<dbReference type="GO" id="GO:1902600">
    <property type="term" value="P:proton transmembrane transport"/>
    <property type="evidence" value="ECO:0007669"/>
    <property type="project" value="InterPro"/>
</dbReference>
<feature type="transmembrane region" description="Helical" evidence="10">
    <location>
        <begin position="342"/>
        <end position="362"/>
    </location>
</feature>
<protein>
    <submittedName>
        <fullName evidence="12">Potassium/proton antiporter</fullName>
    </submittedName>
</protein>
<feature type="transmembrane region" description="Helical" evidence="10">
    <location>
        <begin position="6"/>
        <end position="22"/>
    </location>
</feature>
<keyword evidence="3" id="KW-0050">Antiport</keyword>
<feature type="transmembrane region" description="Helical" evidence="10">
    <location>
        <begin position="58"/>
        <end position="74"/>
    </location>
</feature>
<dbReference type="Pfam" id="PF00999">
    <property type="entry name" value="Na_H_Exchanger"/>
    <property type="match status" value="1"/>
</dbReference>
<evidence type="ECO:0000313" key="12">
    <source>
        <dbReference type="EMBL" id="KAA5208067.1"/>
    </source>
</evidence>
<name>A0A5M5XAY5_BACFG</name>
<dbReference type="NCBIfam" id="NF003715">
    <property type="entry name" value="PRK05326.1-2"/>
    <property type="match status" value="1"/>
</dbReference>
<feature type="transmembrane region" description="Helical" evidence="10">
    <location>
        <begin position="29"/>
        <end position="46"/>
    </location>
</feature>
<feature type="transmembrane region" description="Helical" evidence="10">
    <location>
        <begin position="197"/>
        <end position="216"/>
    </location>
</feature>
<evidence type="ECO:0000256" key="8">
    <source>
        <dbReference type="ARBA" id="ARBA00023065"/>
    </source>
</evidence>
<feature type="transmembrane region" description="Helical" evidence="10">
    <location>
        <begin position="228"/>
        <end position="245"/>
    </location>
</feature>
<dbReference type="InterPro" id="IPR006153">
    <property type="entry name" value="Cation/H_exchanger_TM"/>
</dbReference>
<feature type="transmembrane region" description="Helical" evidence="10">
    <location>
        <begin position="305"/>
        <end position="330"/>
    </location>
</feature>
<keyword evidence="7 10" id="KW-1133">Transmembrane helix</keyword>
<dbReference type="Pfam" id="PF02080">
    <property type="entry name" value="TrkA_C"/>
    <property type="match status" value="1"/>
</dbReference>
<accession>A0A5M5XAY5</accession>
<organism evidence="12 13">
    <name type="scientific">Bacteroides fragilis</name>
    <dbReference type="NCBI Taxonomy" id="817"/>
    <lineage>
        <taxon>Bacteria</taxon>
        <taxon>Pseudomonadati</taxon>
        <taxon>Bacteroidota</taxon>
        <taxon>Bacteroidia</taxon>
        <taxon>Bacteroidales</taxon>
        <taxon>Bacteroidaceae</taxon>
        <taxon>Bacteroides</taxon>
    </lineage>
</organism>
<dbReference type="InterPro" id="IPR036721">
    <property type="entry name" value="RCK_C_sf"/>
</dbReference>
<dbReference type="EMBL" id="VWAQ01000006">
    <property type="protein sequence ID" value="KAA5208067.1"/>
    <property type="molecule type" value="Genomic_DNA"/>
</dbReference>
<dbReference type="PANTHER" id="PTHR32507:SF7">
    <property type="entry name" value="K(+)_H(+) ANTIPORTER NHAP2"/>
    <property type="match status" value="1"/>
</dbReference>
<evidence type="ECO:0000256" key="2">
    <source>
        <dbReference type="ARBA" id="ARBA00022448"/>
    </source>
</evidence>
<evidence type="ECO:0000256" key="10">
    <source>
        <dbReference type="SAM" id="Phobius"/>
    </source>
</evidence>
<evidence type="ECO:0000256" key="7">
    <source>
        <dbReference type="ARBA" id="ARBA00022989"/>
    </source>
</evidence>
<feature type="transmembrane region" description="Helical" evidence="10">
    <location>
        <begin position="86"/>
        <end position="112"/>
    </location>
</feature>
<dbReference type="GO" id="GO:0005886">
    <property type="term" value="C:plasma membrane"/>
    <property type="evidence" value="ECO:0007669"/>
    <property type="project" value="UniProtKB-SubCell"/>
</dbReference>
<evidence type="ECO:0000259" key="11">
    <source>
        <dbReference type="PROSITE" id="PS51202"/>
    </source>
</evidence>
<dbReference type="Proteomes" id="UP000429838">
    <property type="component" value="Unassembled WGS sequence"/>
</dbReference>